<keyword evidence="3" id="KW-0245">EGF-like domain</keyword>
<evidence type="ECO:0000256" key="2">
    <source>
        <dbReference type="ARBA" id="ARBA00022475"/>
    </source>
</evidence>
<dbReference type="PANTHER" id="PTHR24037:SF11">
    <property type="entry name" value="MUCIN-2-LIKE"/>
    <property type="match status" value="1"/>
</dbReference>
<feature type="domain" description="SEA" evidence="11">
    <location>
        <begin position="293"/>
        <end position="401"/>
    </location>
</feature>
<dbReference type="Proteomes" id="UP001159405">
    <property type="component" value="Unassembled WGS sequence"/>
</dbReference>
<proteinExistence type="predicted"/>
<dbReference type="Pfam" id="PF01390">
    <property type="entry name" value="SEA"/>
    <property type="match status" value="2"/>
</dbReference>
<keyword evidence="10" id="KW-0812">Transmembrane</keyword>
<evidence type="ECO:0000256" key="4">
    <source>
        <dbReference type="ARBA" id="ARBA00022729"/>
    </source>
</evidence>
<feature type="domain" description="SEA" evidence="11">
    <location>
        <begin position="174"/>
        <end position="284"/>
    </location>
</feature>
<feature type="transmembrane region" description="Helical" evidence="10">
    <location>
        <begin position="411"/>
        <end position="434"/>
    </location>
</feature>
<evidence type="ECO:0000256" key="3">
    <source>
        <dbReference type="ARBA" id="ARBA00022536"/>
    </source>
</evidence>
<keyword evidence="6 10" id="KW-0472">Membrane</keyword>
<evidence type="ECO:0000313" key="12">
    <source>
        <dbReference type="EMBL" id="CAH3158914.1"/>
    </source>
</evidence>
<evidence type="ECO:0000259" key="11">
    <source>
        <dbReference type="PROSITE" id="PS50024"/>
    </source>
</evidence>
<evidence type="ECO:0000256" key="6">
    <source>
        <dbReference type="ARBA" id="ARBA00023136"/>
    </source>
</evidence>
<dbReference type="PANTHER" id="PTHR24037">
    <property type="entry name" value="HEART DEVELOPMENT PROTEIN WITH EGF-LIKE DOMAINS 1"/>
    <property type="match status" value="1"/>
</dbReference>
<protein>
    <recommendedName>
        <fullName evidence="11">SEA domain-containing protein</fullName>
    </recommendedName>
</protein>
<keyword evidence="4" id="KW-0732">Signal</keyword>
<dbReference type="SMART" id="SM00200">
    <property type="entry name" value="SEA"/>
    <property type="match status" value="2"/>
</dbReference>
<keyword evidence="10" id="KW-1133">Transmembrane helix</keyword>
<dbReference type="Gene3D" id="3.30.70.960">
    <property type="entry name" value="SEA domain"/>
    <property type="match status" value="2"/>
</dbReference>
<dbReference type="EMBL" id="CALNXK010000112">
    <property type="protein sequence ID" value="CAH3158914.1"/>
    <property type="molecule type" value="Genomic_DNA"/>
</dbReference>
<evidence type="ECO:0000256" key="1">
    <source>
        <dbReference type="ARBA" id="ARBA00004236"/>
    </source>
</evidence>
<keyword evidence="13" id="KW-1185">Reference proteome</keyword>
<reference evidence="12 13" key="1">
    <citation type="submission" date="2022-05" db="EMBL/GenBank/DDBJ databases">
        <authorList>
            <consortium name="Genoscope - CEA"/>
            <person name="William W."/>
        </authorList>
    </citation>
    <scope>NUCLEOTIDE SEQUENCE [LARGE SCALE GENOMIC DNA]</scope>
</reference>
<evidence type="ECO:0000256" key="9">
    <source>
        <dbReference type="SAM" id="MobiDB-lite"/>
    </source>
</evidence>
<evidence type="ECO:0000256" key="7">
    <source>
        <dbReference type="ARBA" id="ARBA00023157"/>
    </source>
</evidence>
<comment type="subcellular location">
    <subcellularLocation>
        <location evidence="1">Cell membrane</location>
    </subcellularLocation>
</comment>
<evidence type="ECO:0000313" key="13">
    <source>
        <dbReference type="Proteomes" id="UP001159405"/>
    </source>
</evidence>
<keyword evidence="8" id="KW-0325">Glycoprotein</keyword>
<keyword evidence="2" id="KW-1003">Cell membrane</keyword>
<evidence type="ECO:0000256" key="5">
    <source>
        <dbReference type="ARBA" id="ARBA00022737"/>
    </source>
</evidence>
<feature type="region of interest" description="Disordered" evidence="9">
    <location>
        <begin position="101"/>
        <end position="127"/>
    </location>
</feature>
<evidence type="ECO:0000256" key="8">
    <source>
        <dbReference type="ARBA" id="ARBA00023180"/>
    </source>
</evidence>
<evidence type="ECO:0000256" key="10">
    <source>
        <dbReference type="SAM" id="Phobius"/>
    </source>
</evidence>
<comment type="caution">
    <text evidence="12">The sequence shown here is derived from an EMBL/GenBank/DDBJ whole genome shotgun (WGS) entry which is preliminary data.</text>
</comment>
<accession>A0ABN8Q8F9</accession>
<keyword evidence="7" id="KW-1015">Disulfide bond</keyword>
<dbReference type="SUPFAM" id="SSF82671">
    <property type="entry name" value="SEA domain"/>
    <property type="match status" value="2"/>
</dbReference>
<dbReference type="PROSITE" id="PS50024">
    <property type="entry name" value="SEA"/>
    <property type="match status" value="2"/>
</dbReference>
<name>A0ABN8Q8F9_9CNID</name>
<gene>
    <name evidence="12" type="ORF">PLOB_00003402</name>
</gene>
<organism evidence="12 13">
    <name type="scientific">Porites lobata</name>
    <dbReference type="NCBI Taxonomy" id="104759"/>
    <lineage>
        <taxon>Eukaryota</taxon>
        <taxon>Metazoa</taxon>
        <taxon>Cnidaria</taxon>
        <taxon>Anthozoa</taxon>
        <taxon>Hexacorallia</taxon>
        <taxon>Scleractinia</taxon>
        <taxon>Fungiina</taxon>
        <taxon>Poritidae</taxon>
        <taxon>Porites</taxon>
    </lineage>
</organism>
<dbReference type="InterPro" id="IPR036364">
    <property type="entry name" value="SEA_dom_sf"/>
</dbReference>
<sequence>MQTSSVANTSLSSTVEVRSPISVFLITSQTAFVKFSLSSSSAFSKVTTSEAATIKTVSSSTVAGVYSLTSTQATAIPSHSFGISLSSISEVGSATSSTSTFFSVPTTSPSPTPSESSRDAISSRASSSTKLETFSRVSSSSSMTVGSPSVVKSTSSYMSVTFSTTTITTPKPEILKTFRVTMTITNREYSIALEDKKSPEFKGLAKEIQNEVYQVFEGLEGFVNSTVEKFSETNSVRCQLSVIFNTSNIDEGTIRKRLGNKLGDLEIANVEVVDKFTTTTPTEKATTKKPIEGGNVFQVKMKISNQDYTDELSNSSSEEFKTLSKDLTDILTKVFKDKIRGFSHVVIIEFRKGSVICIFQVIVAKESEVTTENIEETLLDARGTGKYTFTDITVKEMTMKQTGQRLKWPDWAIIVTSLCGVMLLFIIVTIFLICRRNKYQNVQLNAYINGGADEIALQEVRERKTTIYQRANEASDRYQLPQRTEKT</sequence>
<keyword evidence="5" id="KW-0677">Repeat</keyword>
<dbReference type="InterPro" id="IPR000082">
    <property type="entry name" value="SEA_dom"/>
</dbReference>